<comment type="caution">
    <text evidence="4">The sequence shown here is derived from an EMBL/GenBank/DDBJ whole genome shotgun (WGS) entry which is preliminary data.</text>
</comment>
<accession>A0ABV2S8P6</accession>
<gene>
    <name evidence="4" type="ORF">ABIF63_009675</name>
</gene>
<sequence>MERCAVAMSSYGIERVASHECPLPNSAARVSWSHTNANDKETPMPAFPASTTVLDSMLFRDAFGTPEMREVFSDVALVARYAEVEVALAKAEAKCGVIPQEAADQIAARTDVVAFDFDLLRQETDIVGYPILPLVHQMVKQCGEAGRYVHWGATTQDIMDTAVVLQLRAALGIVERDIAGLRNILADLSKRYRDTPMAGRTHLQQALPVTFGYKTAIWLAMFDRHAERLVQLKPRVLVGQFAGAAGTLASLGGKGFEVQEALCAELELGVPASTWHVARDGFAEAVNFLALVTGSLGKIALDIMIMASTEFAEVYEPFVKGRGASSTMPQKRNPISSELMLAASKAVRQHAGLMLDAMVQDFERATGPWHAEWMAIPESFVLTAGALHQAKFALAGLIVDERKMNDNLAISRGLIVAEAVMMGLAPQIGRQEAHDVVYDACRLANEKGLTLADALSSDARVSSRIDRATIEALTSPKNYLGLAPAMVDRVLKSATR</sequence>
<dbReference type="NCBIfam" id="TIGR02426">
    <property type="entry name" value="protocat_pcaB"/>
    <property type="match status" value="1"/>
</dbReference>
<evidence type="ECO:0000313" key="4">
    <source>
        <dbReference type="EMBL" id="MET4725569.1"/>
    </source>
</evidence>
<dbReference type="InterPro" id="IPR022761">
    <property type="entry name" value="Fumarate_lyase_N"/>
</dbReference>
<dbReference type="EMBL" id="JBEPTQ010000002">
    <property type="protein sequence ID" value="MET4725569.1"/>
    <property type="molecule type" value="Genomic_DNA"/>
</dbReference>
<dbReference type="Gene3D" id="1.20.200.10">
    <property type="entry name" value="Fumarase/aspartase (Central domain)"/>
    <property type="match status" value="1"/>
</dbReference>
<evidence type="ECO:0000313" key="5">
    <source>
        <dbReference type="Proteomes" id="UP001549291"/>
    </source>
</evidence>
<dbReference type="Gene3D" id="1.10.40.30">
    <property type="entry name" value="Fumarase/aspartase (C-terminal domain)"/>
    <property type="match status" value="1"/>
</dbReference>
<dbReference type="GO" id="GO:0047472">
    <property type="term" value="F:3-carboxy-cis,cis-muconate cycloisomerase activity"/>
    <property type="evidence" value="ECO:0007669"/>
    <property type="project" value="UniProtKB-EC"/>
</dbReference>
<feature type="domain" description="Adenylosuccinate lyase C-terminal" evidence="3">
    <location>
        <begin position="412"/>
        <end position="491"/>
    </location>
</feature>
<reference evidence="4 5" key="1">
    <citation type="submission" date="2024-06" db="EMBL/GenBank/DDBJ databases">
        <title>Genomic Encyclopedia of Type Strains, Phase V (KMG-V): Genome sequencing to study the core and pangenomes of soil and plant-associated prokaryotes.</title>
        <authorList>
            <person name="Whitman W."/>
        </authorList>
    </citation>
    <scope>NUCLEOTIDE SEQUENCE [LARGE SCALE GENOMIC DNA]</scope>
    <source>
        <strain evidence="4 5">USDA 160</strain>
    </source>
</reference>
<dbReference type="PRINTS" id="PR00149">
    <property type="entry name" value="FUMRATELYASE"/>
</dbReference>
<dbReference type="PANTHER" id="PTHR43172">
    <property type="entry name" value="ADENYLOSUCCINATE LYASE"/>
    <property type="match status" value="1"/>
</dbReference>
<keyword evidence="5" id="KW-1185">Reference proteome</keyword>
<dbReference type="InterPro" id="IPR008948">
    <property type="entry name" value="L-Aspartase-like"/>
</dbReference>
<dbReference type="InterPro" id="IPR000362">
    <property type="entry name" value="Fumarate_lyase_fam"/>
</dbReference>
<evidence type="ECO:0000256" key="2">
    <source>
        <dbReference type="NCBIfam" id="TIGR02426"/>
    </source>
</evidence>
<dbReference type="EC" id="5.5.1.2" evidence="2"/>
<name>A0ABV2S8P6_BRAJP</name>
<dbReference type="Proteomes" id="UP001549291">
    <property type="component" value="Unassembled WGS sequence"/>
</dbReference>
<dbReference type="PANTHER" id="PTHR43172:SF2">
    <property type="entry name" value="ADENYLOSUCCINATE LYASE C-TERMINAL DOMAIN-CONTAINING PROTEIN"/>
    <property type="match status" value="1"/>
</dbReference>
<dbReference type="CDD" id="cd01597">
    <property type="entry name" value="pCLME"/>
    <property type="match status" value="1"/>
</dbReference>
<dbReference type="Pfam" id="PF10397">
    <property type="entry name" value="ADSL_C"/>
    <property type="match status" value="1"/>
</dbReference>
<dbReference type="PRINTS" id="PR00145">
    <property type="entry name" value="ARGSUCLYASE"/>
</dbReference>
<protein>
    <recommendedName>
        <fullName evidence="2">3-carboxy-cis,cis-muconate cycloisomerase</fullName>
        <ecNumber evidence="2">5.5.1.2</ecNumber>
    </recommendedName>
</protein>
<organism evidence="4 5">
    <name type="scientific">Bradyrhizobium japonicum</name>
    <dbReference type="NCBI Taxonomy" id="375"/>
    <lineage>
        <taxon>Bacteria</taxon>
        <taxon>Pseudomonadati</taxon>
        <taxon>Pseudomonadota</taxon>
        <taxon>Alphaproteobacteria</taxon>
        <taxon>Hyphomicrobiales</taxon>
        <taxon>Nitrobacteraceae</taxon>
        <taxon>Bradyrhizobium</taxon>
    </lineage>
</organism>
<dbReference type="InterPro" id="IPR012789">
    <property type="entry name" value="Protocat_PcaB-like"/>
</dbReference>
<dbReference type="Pfam" id="PF00206">
    <property type="entry name" value="Lyase_1"/>
    <property type="match status" value="1"/>
</dbReference>
<evidence type="ECO:0000259" key="3">
    <source>
        <dbReference type="SMART" id="SM00998"/>
    </source>
</evidence>
<dbReference type="SMART" id="SM00998">
    <property type="entry name" value="ADSL_C"/>
    <property type="match status" value="1"/>
</dbReference>
<proteinExistence type="inferred from homology"/>
<keyword evidence="4" id="KW-0413">Isomerase</keyword>
<evidence type="ECO:0000256" key="1">
    <source>
        <dbReference type="ARBA" id="ARBA00034772"/>
    </source>
</evidence>
<dbReference type="InterPro" id="IPR019468">
    <property type="entry name" value="AdenyloSucc_lyase_C"/>
</dbReference>
<dbReference type="SUPFAM" id="SSF48557">
    <property type="entry name" value="L-aspartase-like"/>
    <property type="match status" value="1"/>
</dbReference>
<comment type="similarity">
    <text evidence="1">Belongs to the class-II fumarase/aspartase family.</text>
</comment>